<proteinExistence type="predicted"/>
<name>A0A5J4PA61_9ZZZZ</name>
<dbReference type="EMBL" id="SNRY01009937">
    <property type="protein sequence ID" value="KAA6306405.1"/>
    <property type="molecule type" value="Genomic_DNA"/>
</dbReference>
<organism evidence="1">
    <name type="scientific">termite gut metagenome</name>
    <dbReference type="NCBI Taxonomy" id="433724"/>
    <lineage>
        <taxon>unclassified sequences</taxon>
        <taxon>metagenomes</taxon>
        <taxon>organismal metagenomes</taxon>
    </lineage>
</organism>
<evidence type="ECO:0000313" key="1">
    <source>
        <dbReference type="EMBL" id="KAA6306405.1"/>
    </source>
</evidence>
<dbReference type="AlphaFoldDB" id="A0A5J4PA61"/>
<protein>
    <submittedName>
        <fullName evidence="1">Uncharacterized protein</fullName>
    </submittedName>
</protein>
<gene>
    <name evidence="1" type="ORF">EZS27_041940</name>
</gene>
<reference evidence="1" key="1">
    <citation type="submission" date="2019-03" db="EMBL/GenBank/DDBJ databases">
        <title>Single cell metagenomics reveals metabolic interactions within the superorganism composed of flagellate Streblomastix strix and complex community of Bacteroidetes bacteria on its surface.</title>
        <authorList>
            <person name="Treitli S.C."/>
            <person name="Kolisko M."/>
            <person name="Husnik F."/>
            <person name="Keeling P."/>
            <person name="Hampl V."/>
        </authorList>
    </citation>
    <scope>NUCLEOTIDE SEQUENCE</scope>
    <source>
        <strain evidence="1">STM</strain>
    </source>
</reference>
<sequence length="53" mass="5766">DVSKQSVDVCVIFGDDILLEKQILGTISCIESFLQGFLKKNAFSVSDVLVCAE</sequence>
<feature type="non-terminal residue" evidence="1">
    <location>
        <position position="1"/>
    </location>
</feature>
<accession>A0A5J4PA61</accession>
<comment type="caution">
    <text evidence="1">The sequence shown here is derived from an EMBL/GenBank/DDBJ whole genome shotgun (WGS) entry which is preliminary data.</text>
</comment>